<accession>A0A4D6N592</accession>
<protein>
    <submittedName>
        <fullName evidence="1">Protein Mpv17</fullName>
    </submittedName>
</protein>
<dbReference type="AlphaFoldDB" id="A0A4D6N592"/>
<proteinExistence type="predicted"/>
<sequence>MSSAFRMNSAKISHVMGIQRHFMLVNHVVHPVKTSSFLFNKVHSKPFIRLPHFIRKPREYETSLSLFSSSFCSSSSSSSAVAASLSKVGFVSWYLGMIKSWPILTKSVTSSLIYIGADLSSQVY</sequence>
<name>A0A4D6N592_VIGUN</name>
<gene>
    <name evidence="1" type="ORF">DEO72_LG9g3487</name>
</gene>
<dbReference type="EMBL" id="CP039353">
    <property type="protein sequence ID" value="QCE08458.1"/>
    <property type="molecule type" value="Genomic_DNA"/>
</dbReference>
<dbReference type="Proteomes" id="UP000501690">
    <property type="component" value="Linkage Group LG9"/>
</dbReference>
<evidence type="ECO:0000313" key="1">
    <source>
        <dbReference type="EMBL" id="QCE08458.1"/>
    </source>
</evidence>
<keyword evidence="2" id="KW-1185">Reference proteome</keyword>
<organism evidence="1 2">
    <name type="scientific">Vigna unguiculata</name>
    <name type="common">Cowpea</name>
    <dbReference type="NCBI Taxonomy" id="3917"/>
    <lineage>
        <taxon>Eukaryota</taxon>
        <taxon>Viridiplantae</taxon>
        <taxon>Streptophyta</taxon>
        <taxon>Embryophyta</taxon>
        <taxon>Tracheophyta</taxon>
        <taxon>Spermatophyta</taxon>
        <taxon>Magnoliopsida</taxon>
        <taxon>eudicotyledons</taxon>
        <taxon>Gunneridae</taxon>
        <taxon>Pentapetalae</taxon>
        <taxon>rosids</taxon>
        <taxon>fabids</taxon>
        <taxon>Fabales</taxon>
        <taxon>Fabaceae</taxon>
        <taxon>Papilionoideae</taxon>
        <taxon>50 kb inversion clade</taxon>
        <taxon>NPAAA clade</taxon>
        <taxon>indigoferoid/millettioid clade</taxon>
        <taxon>Phaseoleae</taxon>
        <taxon>Vigna</taxon>
    </lineage>
</organism>
<evidence type="ECO:0000313" key="2">
    <source>
        <dbReference type="Proteomes" id="UP000501690"/>
    </source>
</evidence>
<reference evidence="1 2" key="1">
    <citation type="submission" date="2019-04" db="EMBL/GenBank/DDBJ databases">
        <title>An improved genome assembly and genetic linkage map for asparagus bean, Vigna unguiculata ssp. sesquipedialis.</title>
        <authorList>
            <person name="Xia Q."/>
            <person name="Zhang R."/>
            <person name="Dong Y."/>
        </authorList>
    </citation>
    <scope>NUCLEOTIDE SEQUENCE [LARGE SCALE GENOMIC DNA]</scope>
    <source>
        <tissue evidence="1">Leaf</tissue>
    </source>
</reference>